<accession>A0A1I7SCA9</accession>
<protein>
    <submittedName>
        <fullName evidence="4">(pine wood nematode) hypothetical protein</fullName>
    </submittedName>
</protein>
<dbReference type="Proteomes" id="UP000582659">
    <property type="component" value="Unassembled WGS sequence"/>
</dbReference>
<dbReference type="Gene3D" id="3.90.226.10">
    <property type="entry name" value="2-enoyl-CoA Hydratase, Chain A, domain 1"/>
    <property type="match status" value="1"/>
</dbReference>
<dbReference type="CDD" id="cd06558">
    <property type="entry name" value="crotonase-like"/>
    <property type="match status" value="1"/>
</dbReference>
<evidence type="ECO:0000256" key="1">
    <source>
        <dbReference type="ARBA" id="ARBA00004275"/>
    </source>
</evidence>
<dbReference type="Gene3D" id="1.10.12.10">
    <property type="entry name" value="Lyase 2-enoyl-coa Hydratase, Chain A, domain 2"/>
    <property type="match status" value="1"/>
</dbReference>
<evidence type="ECO:0000256" key="3">
    <source>
        <dbReference type="ARBA" id="ARBA00023235"/>
    </source>
</evidence>
<evidence type="ECO:0000313" key="7">
    <source>
        <dbReference type="Proteomes" id="UP000659654"/>
    </source>
</evidence>
<dbReference type="PANTHER" id="PTHR43684">
    <property type="match status" value="1"/>
</dbReference>
<reference evidence="5" key="2">
    <citation type="submission" date="2020-08" db="EMBL/GenBank/DDBJ databases">
        <authorList>
            <person name="Kikuchi T."/>
        </authorList>
    </citation>
    <scope>NUCLEOTIDE SEQUENCE</scope>
    <source>
        <strain evidence="4">Ka4C1</strain>
    </source>
</reference>
<reference evidence="8" key="1">
    <citation type="submission" date="2016-11" db="UniProtKB">
        <authorList>
            <consortium name="WormBaseParasite"/>
        </authorList>
    </citation>
    <scope>IDENTIFICATION</scope>
</reference>
<dbReference type="PANTHER" id="PTHR43684:SF1">
    <property type="entry name" value="ENOYL-COA DELTA ISOMERASE 2"/>
    <property type="match status" value="1"/>
</dbReference>
<dbReference type="InterPro" id="IPR029045">
    <property type="entry name" value="ClpP/crotonase-like_dom_sf"/>
</dbReference>
<organism evidence="6 8">
    <name type="scientific">Bursaphelenchus xylophilus</name>
    <name type="common">Pinewood nematode worm</name>
    <name type="synonym">Aphelenchoides xylophilus</name>
    <dbReference type="NCBI Taxonomy" id="6326"/>
    <lineage>
        <taxon>Eukaryota</taxon>
        <taxon>Metazoa</taxon>
        <taxon>Ecdysozoa</taxon>
        <taxon>Nematoda</taxon>
        <taxon>Chromadorea</taxon>
        <taxon>Rhabditida</taxon>
        <taxon>Tylenchina</taxon>
        <taxon>Tylenchomorpha</taxon>
        <taxon>Aphelenchoidea</taxon>
        <taxon>Aphelenchoididae</taxon>
        <taxon>Bursaphelenchus</taxon>
    </lineage>
</organism>
<dbReference type="InterPro" id="IPR014748">
    <property type="entry name" value="Enoyl-CoA_hydra_C"/>
</dbReference>
<dbReference type="EMBL" id="CAJFCV020000002">
    <property type="protein sequence ID" value="CAG9094449.1"/>
    <property type="molecule type" value="Genomic_DNA"/>
</dbReference>
<gene>
    <name evidence="4" type="ORF">BXYJ_LOCUS3425</name>
</gene>
<evidence type="ECO:0000313" key="6">
    <source>
        <dbReference type="Proteomes" id="UP000095284"/>
    </source>
</evidence>
<dbReference type="SUPFAM" id="SSF52096">
    <property type="entry name" value="ClpP/crotonase"/>
    <property type="match status" value="1"/>
</dbReference>
<dbReference type="Proteomes" id="UP000659654">
    <property type="component" value="Unassembled WGS sequence"/>
</dbReference>
<evidence type="ECO:0000313" key="5">
    <source>
        <dbReference type="EMBL" id="CAG9094449.1"/>
    </source>
</evidence>
<proteinExistence type="predicted"/>
<dbReference type="EMBL" id="CAJFDI010000002">
    <property type="protein sequence ID" value="CAD5214228.1"/>
    <property type="molecule type" value="Genomic_DNA"/>
</dbReference>
<dbReference type="Pfam" id="PF00378">
    <property type="entry name" value="ECH_1"/>
    <property type="match status" value="1"/>
</dbReference>
<dbReference type="OrthoDB" id="409763at2759"/>
<dbReference type="SMR" id="A0A1I7SCA9"/>
<dbReference type="WBParaSite" id="BXY_1066000.1">
    <property type="protein sequence ID" value="BXY_1066000.1"/>
    <property type="gene ID" value="BXY_1066000"/>
</dbReference>
<keyword evidence="3" id="KW-0413">Isomerase</keyword>
<sequence length="279" mass="31511">MLRLGAKAMSNLAKQSLHITLSTRAMKHGPEGKIYRLWFDDVKNNRIDLKTFEQWHQGLKAANEDPNTVITVISGRGKFYTAGSDLNGFRGLETDEQRTELAKKVMYGPVSGLISEFIDHKKPIIALINGPCIGIGVTTLPFCDSVITSESAYFLTPFVRLGYTPEGCSSRLFAKTMGYAIASEFLVFGRKFSAAEAYNCHLVSQVLPEANFQSQAEKIVQEYANLPPQTMMKNKNMIRGWDREELKKVNEEECRIEVDQWIEPECKQGTTAFLNRKRQ</sequence>
<name>A0A1I7SCA9_BURXY</name>
<dbReference type="InterPro" id="IPR001753">
    <property type="entry name" value="Enoyl-CoA_hydra/iso"/>
</dbReference>
<comment type="subcellular location">
    <subcellularLocation>
        <location evidence="1">Peroxisome</location>
    </subcellularLocation>
</comment>
<dbReference type="Proteomes" id="UP000095284">
    <property type="component" value="Unplaced"/>
</dbReference>
<keyword evidence="7" id="KW-1185">Reference proteome</keyword>
<evidence type="ECO:0000313" key="4">
    <source>
        <dbReference type="EMBL" id="CAD5214228.1"/>
    </source>
</evidence>
<dbReference type="AlphaFoldDB" id="A0A1I7SCA9"/>
<dbReference type="GO" id="GO:0005777">
    <property type="term" value="C:peroxisome"/>
    <property type="evidence" value="ECO:0007669"/>
    <property type="project" value="UniProtKB-SubCell"/>
</dbReference>
<dbReference type="GO" id="GO:0004165">
    <property type="term" value="F:delta(3)-delta(2)-enoyl-CoA isomerase activity"/>
    <property type="evidence" value="ECO:0007669"/>
    <property type="project" value="UniProtKB-ARBA"/>
</dbReference>
<evidence type="ECO:0000313" key="8">
    <source>
        <dbReference type="WBParaSite" id="BXY_1066000.1"/>
    </source>
</evidence>
<keyword evidence="2" id="KW-0576">Peroxisome</keyword>
<dbReference type="eggNOG" id="KOG0016">
    <property type="taxonomic scope" value="Eukaryota"/>
</dbReference>
<dbReference type="InterPro" id="IPR051053">
    <property type="entry name" value="ECH/Chromodomain_protein"/>
</dbReference>
<evidence type="ECO:0000256" key="2">
    <source>
        <dbReference type="ARBA" id="ARBA00023140"/>
    </source>
</evidence>